<keyword evidence="11 12" id="KW-0407">Ion channel</keyword>
<accession>A0A8X6QUW2</accession>
<comment type="caution">
    <text evidence="14">The sequence shown here is derived from an EMBL/GenBank/DDBJ whole genome shotgun (WGS) entry which is preliminary data.</text>
</comment>
<feature type="transmembrane region" description="Helical" evidence="13">
    <location>
        <begin position="84"/>
        <end position="106"/>
    </location>
</feature>
<dbReference type="Proteomes" id="UP000887013">
    <property type="component" value="Unassembled WGS sequence"/>
</dbReference>
<dbReference type="GO" id="GO:0005272">
    <property type="term" value="F:sodium channel activity"/>
    <property type="evidence" value="ECO:0007669"/>
    <property type="project" value="UniProtKB-KW"/>
</dbReference>
<dbReference type="EMBL" id="BMAW01132728">
    <property type="protein sequence ID" value="GFU44634.1"/>
    <property type="molecule type" value="Genomic_DNA"/>
</dbReference>
<keyword evidence="4 12" id="KW-0894">Sodium channel</keyword>
<evidence type="ECO:0000256" key="4">
    <source>
        <dbReference type="ARBA" id="ARBA00022461"/>
    </source>
</evidence>
<keyword evidence="3 12" id="KW-0813">Transport</keyword>
<name>A0A8X6QUW2_NEPPI</name>
<keyword evidence="10 12" id="KW-0739">Sodium transport</keyword>
<evidence type="ECO:0000256" key="1">
    <source>
        <dbReference type="ARBA" id="ARBA00004141"/>
    </source>
</evidence>
<evidence type="ECO:0000256" key="6">
    <source>
        <dbReference type="ARBA" id="ARBA00022989"/>
    </source>
</evidence>
<evidence type="ECO:0000313" key="14">
    <source>
        <dbReference type="EMBL" id="GFU44634.1"/>
    </source>
</evidence>
<dbReference type="Pfam" id="PF00858">
    <property type="entry name" value="ASC"/>
    <property type="match status" value="1"/>
</dbReference>
<keyword evidence="8 12" id="KW-0406">Ion transport</keyword>
<evidence type="ECO:0000256" key="12">
    <source>
        <dbReference type="RuleBase" id="RU000679"/>
    </source>
</evidence>
<evidence type="ECO:0000256" key="3">
    <source>
        <dbReference type="ARBA" id="ARBA00022448"/>
    </source>
</evidence>
<evidence type="ECO:0000256" key="10">
    <source>
        <dbReference type="ARBA" id="ARBA00023201"/>
    </source>
</evidence>
<keyword evidence="7" id="KW-0915">Sodium</keyword>
<evidence type="ECO:0000256" key="9">
    <source>
        <dbReference type="ARBA" id="ARBA00023136"/>
    </source>
</evidence>
<dbReference type="OrthoDB" id="6423739at2759"/>
<keyword evidence="9 13" id="KW-0472">Membrane</keyword>
<evidence type="ECO:0000256" key="2">
    <source>
        <dbReference type="ARBA" id="ARBA00007193"/>
    </source>
</evidence>
<keyword evidence="6 13" id="KW-1133">Transmembrane helix</keyword>
<evidence type="ECO:0000256" key="11">
    <source>
        <dbReference type="ARBA" id="ARBA00023303"/>
    </source>
</evidence>
<keyword evidence="5 12" id="KW-0812">Transmembrane</keyword>
<reference evidence="14" key="1">
    <citation type="submission" date="2020-08" db="EMBL/GenBank/DDBJ databases">
        <title>Multicomponent nature underlies the extraordinary mechanical properties of spider dragline silk.</title>
        <authorList>
            <person name="Kono N."/>
            <person name="Nakamura H."/>
            <person name="Mori M."/>
            <person name="Yoshida Y."/>
            <person name="Ohtoshi R."/>
            <person name="Malay A.D."/>
            <person name="Moran D.A.P."/>
            <person name="Tomita M."/>
            <person name="Numata K."/>
            <person name="Arakawa K."/>
        </authorList>
    </citation>
    <scope>NUCLEOTIDE SEQUENCE</scope>
</reference>
<dbReference type="AlphaFoldDB" id="A0A8X6QUW2"/>
<comment type="subcellular location">
    <subcellularLocation>
        <location evidence="1">Membrane</location>
        <topology evidence="1">Multi-pass membrane protein</topology>
    </subcellularLocation>
</comment>
<keyword evidence="15" id="KW-1185">Reference proteome</keyword>
<sequence>MNCCLIQTGNNNGKKGLLDKRVQRGLSPNLSNTQFPKAIKVERLRSTFTKRETHHSKEIRILDDDRRNEENSVTRKRLWNILKCFIFIFCFSCFLYQSVKFCVLYYEYPTTTSFAVTTPKFIKKPAITFCNDSPVNRKFFCENYPHLCRKPSNITSHCEEFPFTCTGNTSNLL</sequence>
<dbReference type="InterPro" id="IPR001873">
    <property type="entry name" value="ENaC"/>
</dbReference>
<organism evidence="14 15">
    <name type="scientific">Nephila pilipes</name>
    <name type="common">Giant wood spider</name>
    <name type="synonym">Nephila maculata</name>
    <dbReference type="NCBI Taxonomy" id="299642"/>
    <lineage>
        <taxon>Eukaryota</taxon>
        <taxon>Metazoa</taxon>
        <taxon>Ecdysozoa</taxon>
        <taxon>Arthropoda</taxon>
        <taxon>Chelicerata</taxon>
        <taxon>Arachnida</taxon>
        <taxon>Araneae</taxon>
        <taxon>Araneomorphae</taxon>
        <taxon>Entelegynae</taxon>
        <taxon>Araneoidea</taxon>
        <taxon>Nephilidae</taxon>
        <taxon>Nephila</taxon>
    </lineage>
</organism>
<proteinExistence type="inferred from homology"/>
<gene>
    <name evidence="14" type="ORF">NPIL_121571</name>
</gene>
<comment type="similarity">
    <text evidence="2 12">Belongs to the amiloride-sensitive sodium channel (TC 1.A.6) family.</text>
</comment>
<evidence type="ECO:0000256" key="13">
    <source>
        <dbReference type="SAM" id="Phobius"/>
    </source>
</evidence>
<evidence type="ECO:0000313" key="15">
    <source>
        <dbReference type="Proteomes" id="UP000887013"/>
    </source>
</evidence>
<dbReference type="GO" id="GO:0016020">
    <property type="term" value="C:membrane"/>
    <property type="evidence" value="ECO:0007669"/>
    <property type="project" value="UniProtKB-SubCell"/>
</dbReference>
<evidence type="ECO:0000256" key="7">
    <source>
        <dbReference type="ARBA" id="ARBA00023053"/>
    </source>
</evidence>
<evidence type="ECO:0000256" key="8">
    <source>
        <dbReference type="ARBA" id="ARBA00023065"/>
    </source>
</evidence>
<protein>
    <submittedName>
        <fullName evidence="14">Uncharacterized protein</fullName>
    </submittedName>
</protein>
<evidence type="ECO:0000256" key="5">
    <source>
        <dbReference type="ARBA" id="ARBA00022692"/>
    </source>
</evidence>
<feature type="non-terminal residue" evidence="14">
    <location>
        <position position="173"/>
    </location>
</feature>